<accession>A0A151ZJF5</accession>
<protein>
    <submittedName>
        <fullName evidence="1">Uncharacterized protein</fullName>
    </submittedName>
</protein>
<evidence type="ECO:0000313" key="1">
    <source>
        <dbReference type="EMBL" id="KYQ94113.1"/>
    </source>
</evidence>
<gene>
    <name evidence="1" type="ORF">DLAC_04393</name>
</gene>
<dbReference type="AlphaFoldDB" id="A0A151ZJF5"/>
<proteinExistence type="predicted"/>
<comment type="caution">
    <text evidence="1">The sequence shown here is derived from an EMBL/GenBank/DDBJ whole genome shotgun (WGS) entry which is preliminary data.</text>
</comment>
<organism evidence="1 2">
    <name type="scientific">Tieghemostelium lacteum</name>
    <name type="common">Slime mold</name>
    <name type="synonym">Dictyostelium lacteum</name>
    <dbReference type="NCBI Taxonomy" id="361077"/>
    <lineage>
        <taxon>Eukaryota</taxon>
        <taxon>Amoebozoa</taxon>
        <taxon>Evosea</taxon>
        <taxon>Eumycetozoa</taxon>
        <taxon>Dictyostelia</taxon>
        <taxon>Dictyosteliales</taxon>
        <taxon>Raperosteliaceae</taxon>
        <taxon>Tieghemostelium</taxon>
    </lineage>
</organism>
<reference evidence="1 2" key="1">
    <citation type="submission" date="2015-12" db="EMBL/GenBank/DDBJ databases">
        <title>Dictyostelia acquired genes for synthesis and detection of signals that induce cell-type specialization by lateral gene transfer from prokaryotes.</title>
        <authorList>
            <person name="Gloeckner G."/>
            <person name="Schaap P."/>
        </authorList>
    </citation>
    <scope>NUCLEOTIDE SEQUENCE [LARGE SCALE GENOMIC DNA]</scope>
    <source>
        <strain evidence="1 2">TK</strain>
    </source>
</reference>
<name>A0A151ZJF5_TIELA</name>
<sequence>MITAVLPHYIIIKILNILFNTFHNALWLLKLFTLVSKEFRVKIVPKASNNLVTLSTPDSFKRALQLGYLNGQLGLIINANSLSELQRKKHINLIPKINTLSIYPQFIDLLNSLQKPFERIEKLNQLNLNYISFYKSPPTMLSNIDIEYVTVSIGFQSTITELTDLVDCISKFQGLNRINFTLNPLVHIPSGIFDKLRNLKKLTFENVIVDQDILISMTESLQLLNELIMTNSVIVSPHDDLTPIVKSIFEYNRLENLVLRLKSNDNYYNYATLIECLNRNHSLTSFNLPPVTNVDISNLPTITNNTLQYTEDNELLTLWSCTSGITKVFLMEQTLPIKNFCSPLKLYHNNIREVTMFLDSNYFSTVTRILEINKPNLESISVTGTFYKQNINDSEIEFFNALQYNLYIKTLQYEFRVSSTSLSKFLEFNHPSLTSLAIRDFNEWDHFDSIAISLSKNKNIQRFTLSQHRAEYKMNPNTYLTHIQNILESNQQLIHLKISPPSEFLLPTQTQIEKFKNSINNAKYGPNLLNLHVFTKYDRLNKIIPKHIQV</sequence>
<dbReference type="EMBL" id="LODT01000022">
    <property type="protein sequence ID" value="KYQ94113.1"/>
    <property type="molecule type" value="Genomic_DNA"/>
</dbReference>
<dbReference type="InParanoid" id="A0A151ZJF5"/>
<keyword evidence="2" id="KW-1185">Reference proteome</keyword>
<evidence type="ECO:0000313" key="2">
    <source>
        <dbReference type="Proteomes" id="UP000076078"/>
    </source>
</evidence>
<dbReference type="Proteomes" id="UP000076078">
    <property type="component" value="Unassembled WGS sequence"/>
</dbReference>